<reference evidence="1 2" key="1">
    <citation type="submission" date="2020-04" db="EMBL/GenBank/DDBJ databases">
        <title>Perkinsus olseni comparative genomics.</title>
        <authorList>
            <person name="Bogema D.R."/>
        </authorList>
    </citation>
    <scope>NUCLEOTIDE SEQUENCE [LARGE SCALE GENOMIC DNA]</scope>
    <source>
        <strain evidence="1">00978-12</strain>
    </source>
</reference>
<dbReference type="AlphaFoldDB" id="A0A7J6PH48"/>
<proteinExistence type="predicted"/>
<accession>A0A7J6PH48</accession>
<evidence type="ECO:0000313" key="2">
    <source>
        <dbReference type="Proteomes" id="UP000541610"/>
    </source>
</evidence>
<evidence type="ECO:0000313" key="1">
    <source>
        <dbReference type="EMBL" id="KAF4695534.1"/>
    </source>
</evidence>
<dbReference type="Proteomes" id="UP000541610">
    <property type="component" value="Unassembled WGS sequence"/>
</dbReference>
<sequence>MDEGQYASDNDSRRKRFAVRAKQSACASGWPSSEGFEKELEEIQQLPAKMGDVWKTAVDDLANALRDSDAHLSEDPALRARRHVRGRLCRIYRVVYELTASGVLTEPLHPIEDPRLDASIPLALRGAGSPRAIFDSERRLRCGRHAHMAWFVGALNVSALRENESLDDPLSADSVSCCAGEARVLQALCERKLMDLLASHRGSVERMQDSKITALQQFIRDCIAEDLRRSGILPSSARKTLSRAASESEVSEVAAPPELHEWEREATSTSVFNTTESPDRRSSIWALASALYGSDDDDDDDERLVGEFATALRWWVMAISKCYPWEFSLVLAAARLETGGSEKNGDWSERVIRRRVDEAVLRFMEIGTLRGPVMKGIAEANREMLVEAAVLECQYSLESIYTQDAEYLNIEEIQRLQEKMRDSFKAGVENHRMKLIRRIVSESLPRSGPFVPADVVQRVLDGTRTSVDFAISRILGDVDEVPCDLRDDPFDAEVARWMGSMAALEAAKEALGVVTLDSPSQAPAVAERIA</sequence>
<name>A0A7J6PH48_PEROL</name>
<dbReference type="EMBL" id="JABANP010000020">
    <property type="protein sequence ID" value="KAF4695534.1"/>
    <property type="molecule type" value="Genomic_DNA"/>
</dbReference>
<comment type="caution">
    <text evidence="1">The sequence shown here is derived from an EMBL/GenBank/DDBJ whole genome shotgun (WGS) entry which is preliminary data.</text>
</comment>
<organism evidence="1 2">
    <name type="scientific">Perkinsus olseni</name>
    <name type="common">Perkinsus atlanticus</name>
    <dbReference type="NCBI Taxonomy" id="32597"/>
    <lineage>
        <taxon>Eukaryota</taxon>
        <taxon>Sar</taxon>
        <taxon>Alveolata</taxon>
        <taxon>Perkinsozoa</taxon>
        <taxon>Perkinsea</taxon>
        <taxon>Perkinsida</taxon>
        <taxon>Perkinsidae</taxon>
        <taxon>Perkinsus</taxon>
    </lineage>
</organism>
<protein>
    <submittedName>
        <fullName evidence="1">Uncharacterized protein</fullName>
    </submittedName>
</protein>
<gene>
    <name evidence="1" type="ORF">FOZ60_004604</name>
</gene>
<dbReference type="OrthoDB" id="10400697at2759"/>